<dbReference type="PANTHER" id="PTHR12154:SF4">
    <property type="entry name" value="UDP-N-ACETYLGLUCOSAMINE TRANSFERASE SUBUNIT ALG14 HOMOLOG"/>
    <property type="match status" value="1"/>
</dbReference>
<dbReference type="Proteomes" id="UP000279307">
    <property type="component" value="Chromosome 8"/>
</dbReference>
<evidence type="ECO:0000256" key="7">
    <source>
        <dbReference type="ARBA" id="ARBA00023136"/>
    </source>
</evidence>
<proteinExistence type="inferred from homology"/>
<keyword evidence="6 8" id="KW-1133">Transmembrane helix</keyword>
<evidence type="ECO:0000313" key="9">
    <source>
        <dbReference type="EMBL" id="RLU19660.1"/>
    </source>
</evidence>
<gene>
    <name evidence="9" type="ORF">DMN91_008217</name>
</gene>
<dbReference type="OrthoDB" id="17098at2759"/>
<comment type="similarity">
    <text evidence="2">Belongs to the ALG14 family.</text>
</comment>
<feature type="transmembrane region" description="Helical" evidence="8">
    <location>
        <begin position="110"/>
        <end position="129"/>
    </location>
</feature>
<evidence type="ECO:0000256" key="5">
    <source>
        <dbReference type="ARBA" id="ARBA00022824"/>
    </source>
</evidence>
<dbReference type="AlphaFoldDB" id="A0A3L8DGT7"/>
<reference evidence="9" key="1">
    <citation type="journal article" date="2018" name="Genome Res.">
        <title>The genomic architecture and molecular evolution of ant odorant receptors.</title>
        <authorList>
            <person name="McKenzie S.K."/>
            <person name="Kronauer D.J.C."/>
        </authorList>
    </citation>
    <scope>NUCLEOTIDE SEQUENCE [LARGE SCALE GENOMIC DNA]</scope>
    <source>
        <strain evidence="9">Clonal line C1</strain>
    </source>
</reference>
<comment type="subcellular location">
    <subcellularLocation>
        <location evidence="1">Endoplasmic reticulum membrane</location>
        <topology evidence="1">Single-pass membrane protein</topology>
    </subcellularLocation>
</comment>
<name>A0A3L8DGT7_OOCBI</name>
<evidence type="ECO:0000256" key="8">
    <source>
        <dbReference type="SAM" id="Phobius"/>
    </source>
</evidence>
<dbReference type="InterPro" id="IPR013969">
    <property type="entry name" value="Oligosacch_biosynth_Alg14"/>
</dbReference>
<dbReference type="Pfam" id="PF08660">
    <property type="entry name" value="Alg14"/>
    <property type="match status" value="1"/>
</dbReference>
<keyword evidence="5" id="KW-0256">Endoplasmic reticulum</keyword>
<evidence type="ECO:0000256" key="1">
    <source>
        <dbReference type="ARBA" id="ARBA00004389"/>
    </source>
</evidence>
<keyword evidence="4 8" id="KW-0812">Transmembrane</keyword>
<dbReference type="EMBL" id="QOIP01000008">
    <property type="protein sequence ID" value="RLU19660.1"/>
    <property type="molecule type" value="Genomic_DNA"/>
</dbReference>
<evidence type="ECO:0000256" key="3">
    <source>
        <dbReference type="ARBA" id="ARBA00017467"/>
    </source>
</evidence>
<evidence type="ECO:0000256" key="2">
    <source>
        <dbReference type="ARBA" id="ARBA00009731"/>
    </source>
</evidence>
<protein>
    <recommendedName>
        <fullName evidence="3">UDP-N-acetylglucosamine transferase subunit ALG14</fullName>
    </recommendedName>
</protein>
<comment type="caution">
    <text evidence="9">The sequence shown here is derived from an EMBL/GenBank/DDBJ whole genome shotgun (WGS) entry which is preliminary data.</text>
</comment>
<dbReference type="GO" id="GO:0006488">
    <property type="term" value="P:dolichol-linked oligosaccharide biosynthetic process"/>
    <property type="evidence" value="ECO:0007669"/>
    <property type="project" value="InterPro"/>
</dbReference>
<accession>A0A3L8DGT7</accession>
<reference evidence="9" key="2">
    <citation type="submission" date="2018-07" db="EMBL/GenBank/DDBJ databases">
        <authorList>
            <person name="Mckenzie S.K."/>
            <person name="Kronauer D.J.C."/>
        </authorList>
    </citation>
    <scope>NUCLEOTIDE SEQUENCE</scope>
    <source>
        <strain evidence="9">Clonal line C1</strain>
    </source>
</reference>
<feature type="transmembrane region" description="Helical" evidence="8">
    <location>
        <begin position="149"/>
        <end position="170"/>
    </location>
</feature>
<dbReference type="GO" id="GO:0004577">
    <property type="term" value="F:N-acetylglucosaminyldiphosphodolichol N-acetylglucosaminyltransferase activity"/>
    <property type="evidence" value="ECO:0007669"/>
    <property type="project" value="TreeGrafter"/>
</dbReference>
<keyword evidence="7 8" id="KW-0472">Membrane</keyword>
<evidence type="ECO:0000256" key="4">
    <source>
        <dbReference type="ARBA" id="ARBA00022692"/>
    </source>
</evidence>
<feature type="transmembrane region" description="Helical" evidence="8">
    <location>
        <begin position="6"/>
        <end position="27"/>
    </location>
</feature>
<dbReference type="PROSITE" id="PS51257">
    <property type="entry name" value="PROKAR_LIPOPROTEIN"/>
    <property type="match status" value="1"/>
</dbReference>
<dbReference type="Gene3D" id="3.40.50.2000">
    <property type="entry name" value="Glycogen Phosphorylase B"/>
    <property type="match status" value="1"/>
</dbReference>
<sequence>MYTKCLAFAGIAFACCILLARIYYLILIKRNKPRKGSCPVKTMIILGSGGHTAEMLRIVKHFDLTNYSPRIYVHAQTDKLSGEKVRDLESGNQDYKIVEIYRSREVRQSYFTSVWTTVLSTLNCFPVLWREDPELILCNGPGTCVPLCAIAFLFKALCIGQSVVVFMESFCRVKTFSLTGKILYYLVDHVIVQWAYLSKPVYSRSVFL</sequence>
<dbReference type="PANTHER" id="PTHR12154">
    <property type="entry name" value="GLYCOSYL TRANSFERASE-RELATED"/>
    <property type="match status" value="1"/>
</dbReference>
<dbReference type="GO" id="GO:0043541">
    <property type="term" value="C:UDP-N-acetylglucosamine transferase complex"/>
    <property type="evidence" value="ECO:0007669"/>
    <property type="project" value="TreeGrafter"/>
</dbReference>
<evidence type="ECO:0000256" key="6">
    <source>
        <dbReference type="ARBA" id="ARBA00022989"/>
    </source>
</evidence>
<organism evidence="9">
    <name type="scientific">Ooceraea biroi</name>
    <name type="common">Clonal raider ant</name>
    <name type="synonym">Cerapachys biroi</name>
    <dbReference type="NCBI Taxonomy" id="2015173"/>
    <lineage>
        <taxon>Eukaryota</taxon>
        <taxon>Metazoa</taxon>
        <taxon>Ecdysozoa</taxon>
        <taxon>Arthropoda</taxon>
        <taxon>Hexapoda</taxon>
        <taxon>Insecta</taxon>
        <taxon>Pterygota</taxon>
        <taxon>Neoptera</taxon>
        <taxon>Endopterygota</taxon>
        <taxon>Hymenoptera</taxon>
        <taxon>Apocrita</taxon>
        <taxon>Aculeata</taxon>
        <taxon>Formicoidea</taxon>
        <taxon>Formicidae</taxon>
        <taxon>Dorylinae</taxon>
        <taxon>Ooceraea</taxon>
    </lineage>
</organism>